<accession>A0A0N5CJ30</accession>
<dbReference type="OrthoDB" id="2344588at2759"/>
<dbReference type="GO" id="GO:0032934">
    <property type="term" value="F:sterol binding"/>
    <property type="evidence" value="ECO:0007669"/>
    <property type="project" value="TreeGrafter"/>
</dbReference>
<keyword evidence="3" id="KW-0446">Lipid-binding</keyword>
<keyword evidence="1" id="KW-0813">Transport</keyword>
<reference evidence="7" key="1">
    <citation type="submission" date="2017-02" db="UniProtKB">
        <authorList>
            <consortium name="WormBaseParasite"/>
        </authorList>
    </citation>
    <scope>IDENTIFICATION</scope>
</reference>
<gene>
    <name evidence="5" type="ORF">TCLT_LOCUS19</name>
</gene>
<dbReference type="PANTHER" id="PTHR10972:SF136">
    <property type="entry name" value="OXYSTEROL-BINDING PROTEIN 8"/>
    <property type="match status" value="1"/>
</dbReference>
<dbReference type="GO" id="GO:0016020">
    <property type="term" value="C:membrane"/>
    <property type="evidence" value="ECO:0007669"/>
    <property type="project" value="TreeGrafter"/>
</dbReference>
<dbReference type="WBParaSite" id="TCLT_0000001801-mRNA-1">
    <property type="protein sequence ID" value="TCLT_0000001801-mRNA-1"/>
    <property type="gene ID" value="TCLT_0000001801"/>
</dbReference>
<organism evidence="7">
    <name type="scientific">Thelazia callipaeda</name>
    <name type="common">Oriental eyeworm</name>
    <name type="synonym">Parasitic nematode</name>
    <dbReference type="NCBI Taxonomy" id="103827"/>
    <lineage>
        <taxon>Eukaryota</taxon>
        <taxon>Metazoa</taxon>
        <taxon>Ecdysozoa</taxon>
        <taxon>Nematoda</taxon>
        <taxon>Chromadorea</taxon>
        <taxon>Rhabditida</taxon>
        <taxon>Spirurina</taxon>
        <taxon>Spiruromorpha</taxon>
        <taxon>Thelazioidea</taxon>
        <taxon>Thelaziidae</taxon>
        <taxon>Thelazia</taxon>
    </lineage>
</organism>
<dbReference type="Pfam" id="PF00169">
    <property type="entry name" value="PH"/>
    <property type="match status" value="1"/>
</dbReference>
<sequence length="282" mass="32735">MIRKYTRSFSEDKIIRCDQSLLKVCGVLHKWTNFVFGWQKRYFELENGILMYYKSEVEKRYGSRGSVALCIAHIVQTIPQLQESTVDFNRFDVLTDGTSWYLKADNKRTRSLWLRALRYQISKYRRMVSTSQEKNNPQRSLSISGQQMDFSFQSKLLNKIDELKRYNNMIKQQTTRLENLIGLMQDNKENALSTSLLDESLALNAVTFAVLQNINTCVCLLTKQTRFITSNRSLTLYIINITRGLFFFIIDSGAGLYSGILVALVLRIALLLRFIDSIVLIE</sequence>
<dbReference type="InterPro" id="IPR001849">
    <property type="entry name" value="PH_domain"/>
</dbReference>
<dbReference type="Proteomes" id="UP000276776">
    <property type="component" value="Unassembled WGS sequence"/>
</dbReference>
<evidence type="ECO:0000256" key="2">
    <source>
        <dbReference type="ARBA" id="ARBA00023055"/>
    </source>
</evidence>
<proteinExistence type="predicted"/>
<dbReference type="PROSITE" id="PS50003">
    <property type="entry name" value="PH_DOMAIN"/>
    <property type="match status" value="1"/>
</dbReference>
<dbReference type="AlphaFoldDB" id="A0A0N5CJ30"/>
<dbReference type="InterPro" id="IPR011993">
    <property type="entry name" value="PH-like_dom_sf"/>
</dbReference>
<dbReference type="PANTHER" id="PTHR10972">
    <property type="entry name" value="OXYSTEROL-BINDING PROTEIN-RELATED"/>
    <property type="match status" value="1"/>
</dbReference>
<dbReference type="Gene3D" id="2.30.29.30">
    <property type="entry name" value="Pleckstrin-homology domain (PH domain)/Phosphotyrosine-binding domain (PTB)"/>
    <property type="match status" value="1"/>
</dbReference>
<feature type="domain" description="PH" evidence="4">
    <location>
        <begin position="21"/>
        <end position="122"/>
    </location>
</feature>
<dbReference type="GO" id="GO:0005829">
    <property type="term" value="C:cytosol"/>
    <property type="evidence" value="ECO:0007669"/>
    <property type="project" value="TreeGrafter"/>
</dbReference>
<evidence type="ECO:0000256" key="3">
    <source>
        <dbReference type="ARBA" id="ARBA00023121"/>
    </source>
</evidence>
<keyword evidence="2" id="KW-0445">Lipid transport</keyword>
<evidence type="ECO:0000259" key="4">
    <source>
        <dbReference type="PROSITE" id="PS50003"/>
    </source>
</evidence>
<dbReference type="OMA" id="ENTCATS"/>
<dbReference type="SMART" id="SM00233">
    <property type="entry name" value="PH"/>
    <property type="match status" value="1"/>
</dbReference>
<evidence type="ECO:0000313" key="5">
    <source>
        <dbReference type="EMBL" id="VDM94802.1"/>
    </source>
</evidence>
<reference evidence="5 6" key="2">
    <citation type="submission" date="2018-11" db="EMBL/GenBank/DDBJ databases">
        <authorList>
            <consortium name="Pathogen Informatics"/>
        </authorList>
    </citation>
    <scope>NUCLEOTIDE SEQUENCE [LARGE SCALE GENOMIC DNA]</scope>
</reference>
<evidence type="ECO:0000256" key="1">
    <source>
        <dbReference type="ARBA" id="ARBA00022448"/>
    </source>
</evidence>
<evidence type="ECO:0000313" key="6">
    <source>
        <dbReference type="Proteomes" id="UP000276776"/>
    </source>
</evidence>
<keyword evidence="6" id="KW-1185">Reference proteome</keyword>
<dbReference type="GO" id="GO:0006869">
    <property type="term" value="P:lipid transport"/>
    <property type="evidence" value="ECO:0007669"/>
    <property type="project" value="UniProtKB-KW"/>
</dbReference>
<name>A0A0N5CJ30_THECL</name>
<dbReference type="SUPFAM" id="SSF50729">
    <property type="entry name" value="PH domain-like"/>
    <property type="match status" value="1"/>
</dbReference>
<protein>
    <submittedName>
        <fullName evidence="7">PH domain-containing protein</fullName>
    </submittedName>
</protein>
<dbReference type="EMBL" id="UYYF01000001">
    <property type="protein sequence ID" value="VDM94802.1"/>
    <property type="molecule type" value="Genomic_DNA"/>
</dbReference>
<dbReference type="InterPro" id="IPR000648">
    <property type="entry name" value="Oxysterol-bd"/>
</dbReference>
<dbReference type="STRING" id="103827.A0A0N5CJ30"/>
<evidence type="ECO:0000313" key="7">
    <source>
        <dbReference type="WBParaSite" id="TCLT_0000001801-mRNA-1"/>
    </source>
</evidence>